<dbReference type="AlphaFoldDB" id="A0A0F7QUW8"/>
<protein>
    <submittedName>
        <fullName evidence="7">MFS transporter</fullName>
    </submittedName>
</protein>
<feature type="transmembrane region" description="Helical" evidence="4">
    <location>
        <begin position="42"/>
        <end position="61"/>
    </location>
</feature>
<dbReference type="RefSeq" id="WP_003113605.1">
    <property type="nucleotide sequence ID" value="NZ_AP014839.1"/>
</dbReference>
<gene>
    <name evidence="7" type="ORF">CAZ10_25955</name>
    <name evidence="6" type="ORF">GUL26_19545</name>
</gene>
<comment type="caution">
    <text evidence="7">The sequence shown here is derived from an EMBL/GenBank/DDBJ whole genome shotgun (WGS) entry which is preliminary data.</text>
</comment>
<feature type="transmembrane region" description="Helical" evidence="4">
    <location>
        <begin position="73"/>
        <end position="93"/>
    </location>
</feature>
<evidence type="ECO:0000313" key="6">
    <source>
        <dbReference type="EMBL" id="MZZ14450.1"/>
    </source>
</evidence>
<feature type="transmembrane region" description="Helical" evidence="4">
    <location>
        <begin position="133"/>
        <end position="154"/>
    </location>
</feature>
<evidence type="ECO:0000313" key="8">
    <source>
        <dbReference type="Proteomes" id="UP000194857"/>
    </source>
</evidence>
<dbReference type="SMR" id="A0A0F7QUW8"/>
<dbReference type="PANTHER" id="PTHR23534:SF1">
    <property type="entry name" value="MAJOR FACILITATOR SUPERFAMILY PROTEIN"/>
    <property type="match status" value="1"/>
</dbReference>
<sequence length="389" mass="40755">MLLRNPTLLLLFCGQALYWSCSLIGITLTALVGVQLAPLNSLATLPLALLVLGNLLAVQPLSHFMQRHGRRPGLMLGAGGGVLGGLVCAAGVWTGDFLWFCLGALGIGVYQASAMYYRFAALEAVDAGRKGRASAYVLAGGVLAALLAPSLALWSRNALAQPFVGAYLLIAVLALAGLLLMALLREGQAPRPARLAWRDIGGLLRRPVVRAAIACTATGHGLMILIMNATPLAMSFCGLPLEQSSRVIQWHVLGMFLPAFFAGPLVDRIGNRRVALLGAFLLAASAGIALDGQSVTHFLLSSLALGSGWNLMLIAGTTLLGEGHAESERGAAQGLMEQGNSLVAALMSFGSGALITSLGWNAVNLLVWPALLVALALLWPVRRTRTLSR</sequence>
<proteinExistence type="predicted"/>
<dbReference type="Pfam" id="PF07690">
    <property type="entry name" value="MFS_1"/>
    <property type="match status" value="2"/>
</dbReference>
<dbReference type="Proteomes" id="UP000194857">
    <property type="component" value="Unassembled WGS sequence"/>
</dbReference>
<reference evidence="7 8" key="1">
    <citation type="submission" date="2017-05" db="EMBL/GenBank/DDBJ databases">
        <authorList>
            <person name="Song R."/>
            <person name="Chenine A.L."/>
            <person name="Ruprecht R.M."/>
        </authorList>
    </citation>
    <scope>NUCLEOTIDE SEQUENCE [LARGE SCALE GENOMIC DNA]</scope>
    <source>
        <strain evidence="7 8">S567_C10_BS</strain>
    </source>
</reference>
<dbReference type="EMBL" id="WXZT01000014">
    <property type="protein sequence ID" value="MZZ14450.1"/>
    <property type="molecule type" value="Genomic_DNA"/>
</dbReference>
<evidence type="ECO:0000256" key="3">
    <source>
        <dbReference type="ARBA" id="ARBA00023136"/>
    </source>
</evidence>
<dbReference type="PROSITE" id="PS50850">
    <property type="entry name" value="MFS"/>
    <property type="match status" value="1"/>
</dbReference>
<feature type="transmembrane region" description="Helical" evidence="4">
    <location>
        <begin position="273"/>
        <end position="290"/>
    </location>
</feature>
<dbReference type="InterPro" id="IPR020846">
    <property type="entry name" value="MFS_dom"/>
</dbReference>
<evidence type="ECO:0000259" key="5">
    <source>
        <dbReference type="PROSITE" id="PS50850"/>
    </source>
</evidence>
<dbReference type="PANTHER" id="PTHR23534">
    <property type="entry name" value="MFS PERMEASE"/>
    <property type="match status" value="1"/>
</dbReference>
<reference evidence="6" key="2">
    <citation type="submission" date="2020-01" db="EMBL/GenBank/DDBJ databases">
        <title>Bacteria Cultured from War Wounds Associated with the Conflict in Eastern Ukraine.</title>
        <authorList>
            <person name="Snesrud E."/>
            <person name="Galac M.R."/>
            <person name="Mc Gann P."/>
            <person name="Valentine K."/>
            <person name="Viacheslav K."/>
        </authorList>
    </citation>
    <scope>NUCLEOTIDE SEQUENCE</scope>
    <source>
        <strain evidence="6">VNMU148</strain>
    </source>
</reference>
<feature type="transmembrane region" description="Helical" evidence="4">
    <location>
        <begin position="7"/>
        <end position="36"/>
    </location>
</feature>
<dbReference type="InterPro" id="IPR011701">
    <property type="entry name" value="MFS"/>
</dbReference>
<dbReference type="Gene3D" id="1.20.1250.20">
    <property type="entry name" value="MFS general substrate transporter like domains"/>
    <property type="match status" value="1"/>
</dbReference>
<dbReference type="EMBL" id="NFFZ01000016">
    <property type="protein sequence ID" value="OTI57671.1"/>
    <property type="molecule type" value="Genomic_DNA"/>
</dbReference>
<dbReference type="InterPro" id="IPR036259">
    <property type="entry name" value="MFS_trans_sf"/>
</dbReference>
<evidence type="ECO:0000313" key="7">
    <source>
        <dbReference type="EMBL" id="OTI57671.1"/>
    </source>
</evidence>
<organism evidence="7 8">
    <name type="scientific">Pseudomonas aeruginosa</name>
    <dbReference type="NCBI Taxonomy" id="287"/>
    <lineage>
        <taxon>Bacteria</taxon>
        <taxon>Pseudomonadati</taxon>
        <taxon>Pseudomonadota</taxon>
        <taxon>Gammaproteobacteria</taxon>
        <taxon>Pseudomonadales</taxon>
        <taxon>Pseudomonadaceae</taxon>
        <taxon>Pseudomonas</taxon>
    </lineage>
</organism>
<evidence type="ECO:0000256" key="2">
    <source>
        <dbReference type="ARBA" id="ARBA00022989"/>
    </source>
</evidence>
<dbReference type="OMA" id="FQAFAQY"/>
<keyword evidence="3 4" id="KW-0472">Membrane</keyword>
<dbReference type="Proteomes" id="UP000644192">
    <property type="component" value="Unassembled WGS sequence"/>
</dbReference>
<feature type="transmembrane region" description="Helical" evidence="4">
    <location>
        <begin position="166"/>
        <end position="184"/>
    </location>
</feature>
<keyword evidence="1 4" id="KW-0812">Transmembrane</keyword>
<dbReference type="GO" id="GO:0022857">
    <property type="term" value="F:transmembrane transporter activity"/>
    <property type="evidence" value="ECO:0007669"/>
    <property type="project" value="InterPro"/>
</dbReference>
<keyword evidence="2 4" id="KW-1133">Transmembrane helix</keyword>
<feature type="transmembrane region" description="Helical" evidence="4">
    <location>
        <begin position="247"/>
        <end position="266"/>
    </location>
</feature>
<evidence type="ECO:0000256" key="1">
    <source>
        <dbReference type="ARBA" id="ARBA00022692"/>
    </source>
</evidence>
<feature type="transmembrane region" description="Helical" evidence="4">
    <location>
        <begin position="99"/>
        <end position="121"/>
    </location>
</feature>
<feature type="transmembrane region" description="Helical" evidence="4">
    <location>
        <begin position="365"/>
        <end position="381"/>
    </location>
</feature>
<name>A0A0F7QUW8_PSEAI</name>
<evidence type="ECO:0000256" key="4">
    <source>
        <dbReference type="SAM" id="Phobius"/>
    </source>
</evidence>
<feature type="domain" description="Major facilitator superfamily (MFS) profile" evidence="5">
    <location>
        <begin position="207"/>
        <end position="389"/>
    </location>
</feature>
<dbReference type="SUPFAM" id="SSF103473">
    <property type="entry name" value="MFS general substrate transporter"/>
    <property type="match status" value="1"/>
</dbReference>
<feature type="transmembrane region" description="Helical" evidence="4">
    <location>
        <begin position="208"/>
        <end position="227"/>
    </location>
</feature>
<accession>A0A0F7QUW8</accession>